<dbReference type="AlphaFoldDB" id="A0A1V9FJ11"/>
<keyword evidence="1" id="KW-0732">Signal</keyword>
<comment type="caution">
    <text evidence="2">The sequence shown here is derived from an EMBL/GenBank/DDBJ whole genome shotgun (WGS) entry which is preliminary data.</text>
</comment>
<protein>
    <recommendedName>
        <fullName evidence="4">Lipoprotein</fullName>
    </recommendedName>
</protein>
<evidence type="ECO:0000256" key="1">
    <source>
        <dbReference type="SAM" id="SignalP"/>
    </source>
</evidence>
<proteinExistence type="predicted"/>
<feature type="signal peptide" evidence="1">
    <location>
        <begin position="1"/>
        <end position="17"/>
    </location>
</feature>
<dbReference type="RefSeq" id="WP_081155419.1">
    <property type="nucleotide sequence ID" value="NZ_LVYD01000102.1"/>
</dbReference>
<keyword evidence="3" id="KW-1185">Reference proteome</keyword>
<sequence length="229" mass="25135">MKYKILLPLLMSGVLFNACSKTDDKPIVDTKPDTILESYYPGSSMDVVELAIYTRDTMINNPEVIRSFIDRNVSADAKNSFYLGVSSIPVPESNARLDFLNDNRVRYNGINMQIMGYKDSTILISEYTSSPMPSGGSSCAVLLNKIPEYNPYTDCPDGNCSTYRKTTPLLINGANYIAPLLTYAVKTSDCAATLSEIPAINIKNGDLRSSLGTGDSVLIQYVNLPLVKK</sequence>
<dbReference type="OrthoDB" id="662345at2"/>
<evidence type="ECO:0000313" key="2">
    <source>
        <dbReference type="EMBL" id="OQP58267.1"/>
    </source>
</evidence>
<feature type="chain" id="PRO_5012370615" description="Lipoprotein" evidence="1">
    <location>
        <begin position="18"/>
        <end position="229"/>
    </location>
</feature>
<organism evidence="2 3">
    <name type="scientific">Niastella vici</name>
    <dbReference type="NCBI Taxonomy" id="1703345"/>
    <lineage>
        <taxon>Bacteria</taxon>
        <taxon>Pseudomonadati</taxon>
        <taxon>Bacteroidota</taxon>
        <taxon>Chitinophagia</taxon>
        <taxon>Chitinophagales</taxon>
        <taxon>Chitinophagaceae</taxon>
        <taxon>Niastella</taxon>
    </lineage>
</organism>
<evidence type="ECO:0008006" key="4">
    <source>
        <dbReference type="Google" id="ProtNLM"/>
    </source>
</evidence>
<accession>A0A1V9FJ11</accession>
<dbReference type="EMBL" id="LVYD01000102">
    <property type="protein sequence ID" value="OQP58267.1"/>
    <property type="molecule type" value="Genomic_DNA"/>
</dbReference>
<evidence type="ECO:0000313" key="3">
    <source>
        <dbReference type="Proteomes" id="UP000192796"/>
    </source>
</evidence>
<reference evidence="2 3" key="1">
    <citation type="submission" date="2016-03" db="EMBL/GenBank/DDBJ databases">
        <title>Niastella vici sp. nov., isolated from farmland soil.</title>
        <authorList>
            <person name="Chen L."/>
            <person name="Wang D."/>
            <person name="Yang S."/>
            <person name="Wang G."/>
        </authorList>
    </citation>
    <scope>NUCLEOTIDE SEQUENCE [LARGE SCALE GENOMIC DNA]</scope>
    <source>
        <strain evidence="2 3">DJ57</strain>
    </source>
</reference>
<gene>
    <name evidence="2" type="ORF">A3860_08075</name>
</gene>
<dbReference type="Proteomes" id="UP000192796">
    <property type="component" value="Unassembled WGS sequence"/>
</dbReference>
<name>A0A1V9FJ11_9BACT</name>